<evidence type="ECO:0000256" key="2">
    <source>
        <dbReference type="SAM" id="Phobius"/>
    </source>
</evidence>
<keyword evidence="2" id="KW-0472">Membrane</keyword>
<accession>A0A9P4UMU1</accession>
<feature type="transmembrane region" description="Helical" evidence="2">
    <location>
        <begin position="153"/>
        <end position="176"/>
    </location>
</feature>
<evidence type="ECO:0000313" key="4">
    <source>
        <dbReference type="EMBL" id="KAF2721632.1"/>
    </source>
</evidence>
<dbReference type="AlphaFoldDB" id="A0A9P4UMU1"/>
<evidence type="ECO:0000256" key="1">
    <source>
        <dbReference type="SAM" id="MobiDB-lite"/>
    </source>
</evidence>
<dbReference type="EMBL" id="MU003789">
    <property type="protein sequence ID" value="KAF2721632.1"/>
    <property type="molecule type" value="Genomic_DNA"/>
</dbReference>
<keyword evidence="2" id="KW-0812">Transmembrane</keyword>
<feature type="compositionally biased region" description="Polar residues" evidence="1">
    <location>
        <begin position="215"/>
        <end position="228"/>
    </location>
</feature>
<feature type="region of interest" description="Disordered" evidence="1">
    <location>
        <begin position="215"/>
        <end position="276"/>
    </location>
</feature>
<proteinExistence type="predicted"/>
<dbReference type="Proteomes" id="UP000799441">
    <property type="component" value="Unassembled WGS sequence"/>
</dbReference>
<keyword evidence="3" id="KW-0732">Signal</keyword>
<protein>
    <submittedName>
        <fullName evidence="4">Uncharacterized protein</fullName>
    </submittedName>
</protein>
<keyword evidence="2" id="KW-1133">Transmembrane helix</keyword>
<keyword evidence="5" id="KW-1185">Reference proteome</keyword>
<feature type="chain" id="PRO_5040460838" evidence="3">
    <location>
        <begin position="27"/>
        <end position="276"/>
    </location>
</feature>
<name>A0A9P4UMU1_9PEZI</name>
<comment type="caution">
    <text evidence="4">The sequence shown here is derived from an EMBL/GenBank/DDBJ whole genome shotgun (WGS) entry which is preliminary data.</text>
</comment>
<evidence type="ECO:0000256" key="3">
    <source>
        <dbReference type="SAM" id="SignalP"/>
    </source>
</evidence>
<evidence type="ECO:0000313" key="5">
    <source>
        <dbReference type="Proteomes" id="UP000799441"/>
    </source>
</evidence>
<organism evidence="4 5">
    <name type="scientific">Polychaeton citri CBS 116435</name>
    <dbReference type="NCBI Taxonomy" id="1314669"/>
    <lineage>
        <taxon>Eukaryota</taxon>
        <taxon>Fungi</taxon>
        <taxon>Dikarya</taxon>
        <taxon>Ascomycota</taxon>
        <taxon>Pezizomycotina</taxon>
        <taxon>Dothideomycetes</taxon>
        <taxon>Dothideomycetidae</taxon>
        <taxon>Capnodiales</taxon>
        <taxon>Capnodiaceae</taxon>
        <taxon>Polychaeton</taxon>
    </lineage>
</organism>
<reference evidence="4" key="1">
    <citation type="journal article" date="2020" name="Stud. Mycol.">
        <title>101 Dothideomycetes genomes: a test case for predicting lifestyles and emergence of pathogens.</title>
        <authorList>
            <person name="Haridas S."/>
            <person name="Albert R."/>
            <person name="Binder M."/>
            <person name="Bloem J."/>
            <person name="Labutti K."/>
            <person name="Salamov A."/>
            <person name="Andreopoulos B."/>
            <person name="Baker S."/>
            <person name="Barry K."/>
            <person name="Bills G."/>
            <person name="Bluhm B."/>
            <person name="Cannon C."/>
            <person name="Castanera R."/>
            <person name="Culley D."/>
            <person name="Daum C."/>
            <person name="Ezra D."/>
            <person name="Gonzalez J."/>
            <person name="Henrissat B."/>
            <person name="Kuo A."/>
            <person name="Liang C."/>
            <person name="Lipzen A."/>
            <person name="Lutzoni F."/>
            <person name="Magnuson J."/>
            <person name="Mondo S."/>
            <person name="Nolan M."/>
            <person name="Ohm R."/>
            <person name="Pangilinan J."/>
            <person name="Park H.-J."/>
            <person name="Ramirez L."/>
            <person name="Alfaro M."/>
            <person name="Sun H."/>
            <person name="Tritt A."/>
            <person name="Yoshinaga Y."/>
            <person name="Zwiers L.-H."/>
            <person name="Turgeon B."/>
            <person name="Goodwin S."/>
            <person name="Spatafora J."/>
            <person name="Crous P."/>
            <person name="Grigoriev I."/>
        </authorList>
    </citation>
    <scope>NUCLEOTIDE SEQUENCE</scope>
    <source>
        <strain evidence="4">CBS 116435</strain>
    </source>
</reference>
<gene>
    <name evidence="4" type="ORF">K431DRAFT_303383</name>
</gene>
<sequence length="276" mass="29903">MALRIRLSRTAFAVSLLLALVQYAYAIEERAAQNSVLFQNPVAAVHAQGTVTYKARQNIKLQWDSTRSPLNCDVYQGPDSTGAVTVVEVFRNIPNTTKEFPWFARNLANVTAGSPMHFSLYWAENSTCNHCFSNTTTFTLTVNEKESSTALPIGLGVGLGVGIPLIIAAAGLTWFFMRRQNRKSRAAQSTISSNSHQMYPQNPFESASSAGYNGYGPTSSFGDTSGSEAKTPLAEADGTAFVAELPPHDRPLEAGYQSPRAELMGDGLLGSPREKQ</sequence>
<feature type="signal peptide" evidence="3">
    <location>
        <begin position="1"/>
        <end position="26"/>
    </location>
</feature>